<dbReference type="OMA" id="NARRIQK"/>
<reference evidence="2 3" key="1">
    <citation type="submission" date="2020-04" db="EMBL/GenBank/DDBJ databases">
        <title>Plant Genome Project.</title>
        <authorList>
            <person name="Zhang R.-G."/>
        </authorList>
    </citation>
    <scope>NUCLEOTIDE SEQUENCE [LARGE SCALE GENOMIC DNA]</scope>
    <source>
        <strain evidence="2">YNK0</strain>
        <tissue evidence="2">Leaf</tissue>
    </source>
</reference>
<accession>A0A835DR56</accession>
<dbReference type="GO" id="GO:0016567">
    <property type="term" value="P:protein ubiquitination"/>
    <property type="evidence" value="ECO:0007669"/>
    <property type="project" value="InterPro"/>
</dbReference>
<sequence length="368" mass="41550">MCLSLTFQRYRYVEAYQVDRKLQRLEQDFISKASISEEDLSRIRTRSHWRAGLVDKCIELLPEAQQQQLKTGRFPDITDSQAKEVEVPAKYDMFKVQQPSSTGLLVPSATDSSFLLRMDHVTPSKKTSAFDTPAKLSGSINNSFIELSNYRSPSILHGRFPSNFGDLSTPHNWDILASSHNFARALKPQTGIKQNIPTTGFNRISPQVSTPQKEVSRISSREVQNNHLQDDLFDKVSPGMEPNGFINQVENARPPYTRRVTADPLATPISDHGLLKDSSHDLSPTVSGKRVPSDRPWTMISANDPMDVSWSHGNRDSAIEDLNLNDRLRWRSDETSEDEEEQSPERIIGGASIITPVRGMSRSRFARR</sequence>
<evidence type="ECO:0000256" key="1">
    <source>
        <dbReference type="SAM" id="MobiDB-lite"/>
    </source>
</evidence>
<dbReference type="AlphaFoldDB" id="A0A835DR56"/>
<comment type="caution">
    <text evidence="2">The sequence shown here is derived from an EMBL/GenBank/DDBJ whole genome shotgun (WGS) entry which is preliminary data.</text>
</comment>
<feature type="region of interest" description="Disordered" evidence="1">
    <location>
        <begin position="193"/>
        <end position="219"/>
    </location>
</feature>
<dbReference type="GO" id="GO:0004842">
    <property type="term" value="F:ubiquitin-protein transferase activity"/>
    <property type="evidence" value="ECO:0007669"/>
    <property type="project" value="InterPro"/>
</dbReference>
<dbReference type="EMBL" id="JABCRI010000001">
    <property type="protein sequence ID" value="KAF8412951.1"/>
    <property type="molecule type" value="Genomic_DNA"/>
</dbReference>
<organism evidence="2 3">
    <name type="scientific">Tetracentron sinense</name>
    <name type="common">Spur-leaf</name>
    <dbReference type="NCBI Taxonomy" id="13715"/>
    <lineage>
        <taxon>Eukaryota</taxon>
        <taxon>Viridiplantae</taxon>
        <taxon>Streptophyta</taxon>
        <taxon>Embryophyta</taxon>
        <taxon>Tracheophyta</taxon>
        <taxon>Spermatophyta</taxon>
        <taxon>Magnoliopsida</taxon>
        <taxon>Trochodendrales</taxon>
        <taxon>Trochodendraceae</taxon>
        <taxon>Tetracentron</taxon>
    </lineage>
</organism>
<protein>
    <submittedName>
        <fullName evidence="2">Uncharacterized protein</fullName>
    </submittedName>
</protein>
<dbReference type="OrthoDB" id="20729at2759"/>
<dbReference type="PANTHER" id="PTHR47358:SF2">
    <property type="entry name" value="E3 UBIQUITIN-PROTEIN LIGASE HOS1"/>
    <property type="match status" value="1"/>
</dbReference>
<keyword evidence="3" id="KW-1185">Reference proteome</keyword>
<dbReference type="Proteomes" id="UP000655225">
    <property type="component" value="Unassembled WGS sequence"/>
</dbReference>
<feature type="region of interest" description="Disordered" evidence="1">
    <location>
        <begin position="333"/>
        <end position="352"/>
    </location>
</feature>
<evidence type="ECO:0000313" key="3">
    <source>
        <dbReference type="Proteomes" id="UP000655225"/>
    </source>
</evidence>
<dbReference type="InterPro" id="IPR044718">
    <property type="entry name" value="HOS1"/>
</dbReference>
<feature type="region of interest" description="Disordered" evidence="1">
    <location>
        <begin position="267"/>
        <end position="297"/>
    </location>
</feature>
<proteinExistence type="predicted"/>
<feature type="compositionally biased region" description="Polar residues" evidence="1">
    <location>
        <begin position="193"/>
        <end position="213"/>
    </location>
</feature>
<evidence type="ECO:0000313" key="2">
    <source>
        <dbReference type="EMBL" id="KAF8412951.1"/>
    </source>
</evidence>
<gene>
    <name evidence="2" type="ORF">HHK36_000923</name>
</gene>
<name>A0A835DR56_TETSI</name>
<dbReference type="PANTHER" id="PTHR47358">
    <property type="entry name" value="E3 UBIQUITIN-PROTEIN LIGASE HOS1"/>
    <property type="match status" value="1"/>
</dbReference>